<dbReference type="EMBL" id="JBANAX010000090">
    <property type="protein sequence ID" value="KAL1222770.1"/>
    <property type="molecule type" value="Genomic_DNA"/>
</dbReference>
<feature type="compositionally biased region" description="Basic residues" evidence="1">
    <location>
        <begin position="80"/>
        <end position="97"/>
    </location>
</feature>
<sequence>MDVDVNDEQQKKKKLCLRSESRSLSRSRSVSRPPHEFLPGEGVKDSSQKIKAVKIGNKSHRKRDKDARRGEADRVIPSLKPKHLFSGKRGKGKTHRR</sequence>
<keyword evidence="3" id="KW-1185">Reference proteome</keyword>
<proteinExistence type="predicted"/>
<evidence type="ECO:0000313" key="3">
    <source>
        <dbReference type="Proteomes" id="UP001558713"/>
    </source>
</evidence>
<evidence type="ECO:0000313" key="2">
    <source>
        <dbReference type="EMBL" id="KAL1222770.1"/>
    </source>
</evidence>
<accession>A0ABD1C014</accession>
<gene>
    <name evidence="2" type="ORF">V5N11_022081</name>
</gene>
<feature type="compositionally biased region" description="Basic and acidic residues" evidence="1">
    <location>
        <begin position="64"/>
        <end position="74"/>
    </location>
</feature>
<name>A0ABD1C014_CARAN</name>
<comment type="caution">
    <text evidence="2">The sequence shown here is derived from an EMBL/GenBank/DDBJ whole genome shotgun (WGS) entry which is preliminary data.</text>
</comment>
<reference evidence="2 3" key="1">
    <citation type="submission" date="2024-04" db="EMBL/GenBank/DDBJ databases">
        <title>Genome assembly C_amara_ONT_v2.</title>
        <authorList>
            <person name="Yant L."/>
            <person name="Moore C."/>
            <person name="Slenker M."/>
        </authorList>
    </citation>
    <scope>NUCLEOTIDE SEQUENCE [LARGE SCALE GENOMIC DNA]</scope>
    <source>
        <tissue evidence="2">Leaf</tissue>
    </source>
</reference>
<feature type="region of interest" description="Disordered" evidence="1">
    <location>
        <begin position="1"/>
        <end position="97"/>
    </location>
</feature>
<organism evidence="2 3">
    <name type="scientific">Cardamine amara subsp. amara</name>
    <dbReference type="NCBI Taxonomy" id="228776"/>
    <lineage>
        <taxon>Eukaryota</taxon>
        <taxon>Viridiplantae</taxon>
        <taxon>Streptophyta</taxon>
        <taxon>Embryophyta</taxon>
        <taxon>Tracheophyta</taxon>
        <taxon>Spermatophyta</taxon>
        <taxon>Magnoliopsida</taxon>
        <taxon>eudicotyledons</taxon>
        <taxon>Gunneridae</taxon>
        <taxon>Pentapetalae</taxon>
        <taxon>rosids</taxon>
        <taxon>malvids</taxon>
        <taxon>Brassicales</taxon>
        <taxon>Brassicaceae</taxon>
        <taxon>Cardamineae</taxon>
        <taxon>Cardamine</taxon>
    </lineage>
</organism>
<evidence type="ECO:0000256" key="1">
    <source>
        <dbReference type="SAM" id="MobiDB-lite"/>
    </source>
</evidence>
<protein>
    <submittedName>
        <fullName evidence="2">Nucleolar GTP-binding protein 1</fullName>
    </submittedName>
</protein>
<dbReference type="Proteomes" id="UP001558713">
    <property type="component" value="Unassembled WGS sequence"/>
</dbReference>
<dbReference type="AlphaFoldDB" id="A0ABD1C014"/>